<reference evidence="1 2" key="1">
    <citation type="journal article" date="2018" name="Front. Microbiol.">
        <title>Genome-Wide Analysis of Corynespora cassiicola Leaf Fall Disease Putative Effectors.</title>
        <authorList>
            <person name="Lopez D."/>
            <person name="Ribeiro S."/>
            <person name="Label P."/>
            <person name="Fumanal B."/>
            <person name="Venisse J.S."/>
            <person name="Kohler A."/>
            <person name="de Oliveira R.R."/>
            <person name="Labutti K."/>
            <person name="Lipzen A."/>
            <person name="Lail K."/>
            <person name="Bauer D."/>
            <person name="Ohm R.A."/>
            <person name="Barry K.W."/>
            <person name="Spatafora J."/>
            <person name="Grigoriev I.V."/>
            <person name="Martin F.M."/>
            <person name="Pujade-Renaud V."/>
        </authorList>
    </citation>
    <scope>NUCLEOTIDE SEQUENCE [LARGE SCALE GENOMIC DNA]</scope>
    <source>
        <strain evidence="1 2">Philippines</strain>
    </source>
</reference>
<evidence type="ECO:0000313" key="2">
    <source>
        <dbReference type="Proteomes" id="UP000240883"/>
    </source>
</evidence>
<name>A0A2T2NFE0_CORCC</name>
<protein>
    <submittedName>
        <fullName evidence="1">Uncharacterized protein</fullName>
    </submittedName>
</protein>
<keyword evidence="2" id="KW-1185">Reference proteome</keyword>
<evidence type="ECO:0000313" key="1">
    <source>
        <dbReference type="EMBL" id="PSN64089.1"/>
    </source>
</evidence>
<dbReference type="Proteomes" id="UP000240883">
    <property type="component" value="Unassembled WGS sequence"/>
</dbReference>
<proteinExistence type="predicted"/>
<dbReference type="Pfam" id="PF18647">
    <property type="entry name" value="Fungal_lectin_2"/>
    <property type="match status" value="1"/>
</dbReference>
<dbReference type="STRING" id="1448308.A0A2T2NFE0"/>
<organism evidence="1 2">
    <name type="scientific">Corynespora cassiicola Philippines</name>
    <dbReference type="NCBI Taxonomy" id="1448308"/>
    <lineage>
        <taxon>Eukaryota</taxon>
        <taxon>Fungi</taxon>
        <taxon>Dikarya</taxon>
        <taxon>Ascomycota</taxon>
        <taxon>Pezizomycotina</taxon>
        <taxon>Dothideomycetes</taxon>
        <taxon>Pleosporomycetidae</taxon>
        <taxon>Pleosporales</taxon>
        <taxon>Corynesporascaceae</taxon>
        <taxon>Corynespora</taxon>
    </lineage>
</organism>
<dbReference type="AlphaFoldDB" id="A0A2T2NFE0"/>
<dbReference type="OrthoDB" id="21678at2759"/>
<sequence>MQQHMEDFCIAHPLNEAPDIEETFADDTYDGAWFSVKGEVGMNGDTCRKIFSQIIHGCVPNEDNPMNWKYGGEVKHVVDGKSTTYRINIAGPAVNRFTEGDDGKSPMSLSSVNCIMGGVAIRDLFSIRGRGWENGNYGEQLIRRIRECMKSNPTNWVFEYYDPPLEDGSEWVANGSSTIGQRWNCFAHSIRAAGGPQDAVCTDVHPCRFGYCPISDEL</sequence>
<dbReference type="EMBL" id="KZ678139">
    <property type="protein sequence ID" value="PSN64089.1"/>
    <property type="molecule type" value="Genomic_DNA"/>
</dbReference>
<gene>
    <name evidence="1" type="ORF">BS50DRAFT_576707</name>
</gene>
<accession>A0A2T2NFE0</accession>